<dbReference type="RefSeq" id="WP_379556588.1">
    <property type="nucleotide sequence ID" value="NZ_JBHTJS010000002.1"/>
</dbReference>
<proteinExistence type="predicted"/>
<comment type="caution">
    <text evidence="1">The sequence shown here is derived from an EMBL/GenBank/DDBJ whole genome shotgun (WGS) entry which is preliminary data.</text>
</comment>
<keyword evidence="2" id="KW-1185">Reference proteome</keyword>
<protein>
    <recommendedName>
        <fullName evidence="3">Type 4 fimbrial biogenesis protein PilX N-terminal domain-containing protein</fullName>
    </recommendedName>
</protein>
<gene>
    <name evidence="1" type="ORF">ACFQ1C_00560</name>
</gene>
<evidence type="ECO:0000313" key="1">
    <source>
        <dbReference type="EMBL" id="MFD1006661.1"/>
    </source>
</evidence>
<reference evidence="2" key="1">
    <citation type="journal article" date="2019" name="Int. J. Syst. Evol. Microbiol.">
        <title>The Global Catalogue of Microorganisms (GCM) 10K type strain sequencing project: providing services to taxonomists for standard genome sequencing and annotation.</title>
        <authorList>
            <consortium name="The Broad Institute Genomics Platform"/>
            <consortium name="The Broad Institute Genome Sequencing Center for Infectious Disease"/>
            <person name="Wu L."/>
            <person name="Ma J."/>
        </authorList>
    </citation>
    <scope>NUCLEOTIDE SEQUENCE [LARGE SCALE GENOMIC DNA]</scope>
    <source>
        <strain evidence="2">CCUG 60525</strain>
    </source>
</reference>
<sequence>MSLKPFRQPWSRQKGSMLISVLFMIVVLGGLMAAMSTLSSQSSQQLVYEVKALKARLIAESVLEQQIYASLGDIEADEVYSEADKYVEKGCSAYIHPLESPLTSQVKQINIIATGECSSGQLTVIRNIEVEVIER</sequence>
<dbReference type="Proteomes" id="UP001597048">
    <property type="component" value="Unassembled WGS sequence"/>
</dbReference>
<evidence type="ECO:0008006" key="3">
    <source>
        <dbReference type="Google" id="ProtNLM"/>
    </source>
</evidence>
<organism evidence="1 2">
    <name type="scientific">Oceanisphaera ostreae</name>
    <dbReference type="NCBI Taxonomy" id="914151"/>
    <lineage>
        <taxon>Bacteria</taxon>
        <taxon>Pseudomonadati</taxon>
        <taxon>Pseudomonadota</taxon>
        <taxon>Gammaproteobacteria</taxon>
        <taxon>Aeromonadales</taxon>
        <taxon>Aeromonadaceae</taxon>
        <taxon>Oceanisphaera</taxon>
    </lineage>
</organism>
<name>A0ABW3KDV6_9GAMM</name>
<evidence type="ECO:0000313" key="2">
    <source>
        <dbReference type="Proteomes" id="UP001597048"/>
    </source>
</evidence>
<accession>A0ABW3KDV6</accession>
<dbReference type="EMBL" id="JBHTJS010000002">
    <property type="protein sequence ID" value="MFD1006661.1"/>
    <property type="molecule type" value="Genomic_DNA"/>
</dbReference>